<sequence>QLTNSLMYMLAIDILPLSTVEHTGFLHFCKKAVPLYSPPSRKTITNLLDNKYSMLKNVYKSRFQKQKHITITTDIWTDVSVQSYIGVTIHYLKDTRKFKFVNTTIGVIPLNESHTAEYIGLCLMQLCEDWGISIDCITAIVTDNAANIVKAVTDTFGEKKHLRCFAHTLSPIYPDAVKATPSLVELIAKVKSIVTLSKQSVVAADELRCLQFLEGKTEGNALKLIQEVPTRWNSTFYMIERFLKLKDYINNMLLKCPKAPDMIVRDELETLQEIVHILKPIEYVTNTISGDTYATSSLVIPLVHYMMLTVKKCDPITDTGVQFKENILTQLNKRFQHIESVSHLAIATLMDPRFKKTHFEIPLALSSAIQHIQNMIEIDLSIQTNKNTEIEASVIERDKPSNHFWKIHEEIVALKRLVHQDIQDNNIELKKYLSQPVIQTSADPIEYWEMSKHIFPTLYPIAVKYLSVVVTSVPAERLFSKAGNIKNNLKNRLTGKRLSTLLFLSSVGEDDWYM</sequence>
<feature type="domain" description="HAT C-terminal dimerisation" evidence="6">
    <location>
        <begin position="428"/>
        <end position="504"/>
    </location>
</feature>
<evidence type="ECO:0000259" key="6">
    <source>
        <dbReference type="Pfam" id="PF05699"/>
    </source>
</evidence>
<dbReference type="Pfam" id="PF05699">
    <property type="entry name" value="Dimer_Tnp_hAT"/>
    <property type="match status" value="1"/>
</dbReference>
<dbReference type="GO" id="GO:0046983">
    <property type="term" value="F:protein dimerization activity"/>
    <property type="evidence" value="ECO:0007669"/>
    <property type="project" value="InterPro"/>
</dbReference>
<keyword evidence="3" id="KW-0863">Zinc-finger</keyword>
<keyword evidence="5" id="KW-0539">Nucleus</keyword>
<evidence type="ECO:0000256" key="2">
    <source>
        <dbReference type="ARBA" id="ARBA00022723"/>
    </source>
</evidence>
<reference evidence="7 8" key="1">
    <citation type="submission" date="2015-09" db="EMBL/GenBank/DDBJ databases">
        <title>Trachymyrmex cornetzi WGS genome.</title>
        <authorList>
            <person name="Nygaard S."/>
            <person name="Hu H."/>
            <person name="Boomsma J."/>
            <person name="Zhang G."/>
        </authorList>
    </citation>
    <scope>NUCLEOTIDE SEQUENCE [LARGE SCALE GENOMIC DNA]</scope>
    <source>
        <strain evidence="7">Tcor2-1</strain>
        <tissue evidence="7">Whole body</tissue>
    </source>
</reference>
<protein>
    <submittedName>
        <fullName evidence="7">Zinc finger BED domain-containing protein 4</fullName>
    </submittedName>
</protein>
<evidence type="ECO:0000256" key="3">
    <source>
        <dbReference type="ARBA" id="ARBA00022771"/>
    </source>
</evidence>
<dbReference type="GO" id="GO:0005634">
    <property type="term" value="C:nucleus"/>
    <property type="evidence" value="ECO:0007669"/>
    <property type="project" value="UniProtKB-SubCell"/>
</dbReference>
<organism evidence="7 8">
    <name type="scientific">Trachymyrmex cornetzi</name>
    <dbReference type="NCBI Taxonomy" id="471704"/>
    <lineage>
        <taxon>Eukaryota</taxon>
        <taxon>Metazoa</taxon>
        <taxon>Ecdysozoa</taxon>
        <taxon>Arthropoda</taxon>
        <taxon>Hexapoda</taxon>
        <taxon>Insecta</taxon>
        <taxon>Pterygota</taxon>
        <taxon>Neoptera</taxon>
        <taxon>Endopterygota</taxon>
        <taxon>Hymenoptera</taxon>
        <taxon>Apocrita</taxon>
        <taxon>Aculeata</taxon>
        <taxon>Formicoidea</taxon>
        <taxon>Formicidae</taxon>
        <taxon>Myrmicinae</taxon>
        <taxon>Trachymyrmex</taxon>
    </lineage>
</organism>
<dbReference type="InterPro" id="IPR052035">
    <property type="entry name" value="ZnF_BED_domain_contain"/>
</dbReference>
<keyword evidence="4" id="KW-0862">Zinc</keyword>
<keyword evidence="8" id="KW-1185">Reference proteome</keyword>
<dbReference type="PANTHER" id="PTHR46481:SF10">
    <property type="entry name" value="ZINC FINGER BED DOMAIN-CONTAINING PROTEIN 39"/>
    <property type="match status" value="1"/>
</dbReference>
<dbReference type="InterPro" id="IPR008906">
    <property type="entry name" value="HATC_C_dom"/>
</dbReference>
<evidence type="ECO:0000313" key="7">
    <source>
        <dbReference type="EMBL" id="KYN17277.1"/>
    </source>
</evidence>
<proteinExistence type="predicted"/>
<dbReference type="SUPFAM" id="SSF53098">
    <property type="entry name" value="Ribonuclease H-like"/>
    <property type="match status" value="1"/>
</dbReference>
<keyword evidence="2" id="KW-0479">Metal-binding</keyword>
<evidence type="ECO:0000256" key="4">
    <source>
        <dbReference type="ARBA" id="ARBA00022833"/>
    </source>
</evidence>
<dbReference type="AlphaFoldDB" id="A0A195DX32"/>
<comment type="subcellular location">
    <subcellularLocation>
        <location evidence="1">Nucleus</location>
    </subcellularLocation>
</comment>
<accession>A0A195DX32</accession>
<dbReference type="EMBL" id="KQ980204">
    <property type="protein sequence ID" value="KYN17277.1"/>
    <property type="molecule type" value="Genomic_DNA"/>
</dbReference>
<dbReference type="GO" id="GO:0008270">
    <property type="term" value="F:zinc ion binding"/>
    <property type="evidence" value="ECO:0007669"/>
    <property type="project" value="UniProtKB-KW"/>
</dbReference>
<name>A0A195DX32_9HYME</name>
<gene>
    <name evidence="7" type="ORF">ALC57_10497</name>
</gene>
<evidence type="ECO:0000256" key="1">
    <source>
        <dbReference type="ARBA" id="ARBA00004123"/>
    </source>
</evidence>
<evidence type="ECO:0000313" key="8">
    <source>
        <dbReference type="Proteomes" id="UP000078492"/>
    </source>
</evidence>
<feature type="non-terminal residue" evidence="7">
    <location>
        <position position="1"/>
    </location>
</feature>
<dbReference type="Proteomes" id="UP000078492">
    <property type="component" value="Unassembled WGS sequence"/>
</dbReference>
<dbReference type="PANTHER" id="PTHR46481">
    <property type="entry name" value="ZINC FINGER BED DOMAIN-CONTAINING PROTEIN 4"/>
    <property type="match status" value="1"/>
</dbReference>
<dbReference type="InterPro" id="IPR012337">
    <property type="entry name" value="RNaseH-like_sf"/>
</dbReference>
<evidence type="ECO:0000256" key="5">
    <source>
        <dbReference type="ARBA" id="ARBA00023242"/>
    </source>
</evidence>